<sequence length="428" mass="47438">MILFIVFILAAVHAEDFCCVIDFEGLESGTIVNELELGEGYNCNNGDIGKIIVFASRAQDTSDTSSNNAAMIFDSANPTGGDFDLSSDLGKILIISEDFDSTDPDDNARGGIITMQFDQLIDLKEMILLDAEEPSPDLLLFYADESSSESIELPTSPGNGESIQINLTQTNYSMQDIQSIQLTFPRSAALASLIVCASSNENQITAGEQNIISSIATTNNEEDYHVCCQVDFEGLETGSLVNKLYQQFGYSCPMGTIGNFIRDWGFRFQDLQAVNPIKREHALMIYDNTNPNFPHINKTLIISKDFDTSNPDHNAQGGTIIFDFQKLFDCNHGYVDLMNMTLLDLDDNQNNQDIAKLKLFYEDLSSTTIELPSTTSLDNQSMFLDFTQMTTSATASFVNVYKFRLMFPYSVTLGGFSFCCSNTTIEEE</sequence>
<organism evidence="1">
    <name type="scientific">Aureoumbra lagunensis</name>
    <dbReference type="NCBI Taxonomy" id="44058"/>
    <lineage>
        <taxon>Eukaryota</taxon>
        <taxon>Sar</taxon>
        <taxon>Stramenopiles</taxon>
        <taxon>Ochrophyta</taxon>
        <taxon>Pelagophyceae</taxon>
        <taxon>Pelagomonadales</taxon>
        <taxon>Aureoumbra</taxon>
    </lineage>
</organism>
<accession>A0A7S3JXD2</accession>
<dbReference type="EMBL" id="HBIJ01012941">
    <property type="protein sequence ID" value="CAE0368002.1"/>
    <property type="molecule type" value="Transcribed_RNA"/>
</dbReference>
<name>A0A7S3JXD2_9STRA</name>
<proteinExistence type="predicted"/>
<reference evidence="1" key="1">
    <citation type="submission" date="2021-01" db="EMBL/GenBank/DDBJ databases">
        <authorList>
            <person name="Corre E."/>
            <person name="Pelletier E."/>
            <person name="Niang G."/>
            <person name="Scheremetjew M."/>
            <person name="Finn R."/>
            <person name="Kale V."/>
            <person name="Holt S."/>
            <person name="Cochrane G."/>
            <person name="Meng A."/>
            <person name="Brown T."/>
            <person name="Cohen L."/>
        </authorList>
    </citation>
    <scope>NUCLEOTIDE SEQUENCE</scope>
    <source>
        <strain evidence="1">CCMP1510</strain>
    </source>
</reference>
<dbReference type="AlphaFoldDB" id="A0A7S3JXD2"/>
<evidence type="ECO:0000313" key="1">
    <source>
        <dbReference type="EMBL" id="CAE0368002.1"/>
    </source>
</evidence>
<gene>
    <name evidence="1" type="ORF">ALAG00032_LOCUS8759</name>
</gene>
<protein>
    <submittedName>
        <fullName evidence="1">Uncharacterized protein</fullName>
    </submittedName>
</protein>